<name>A0ABU4WIN1_9BACT</name>
<keyword evidence="2" id="KW-1185">Reference proteome</keyword>
<protein>
    <recommendedName>
        <fullName evidence="3">Terminase small subunit</fullName>
    </recommendedName>
</protein>
<proteinExistence type="predicted"/>
<accession>A0ABU4WIN1</accession>
<evidence type="ECO:0008006" key="3">
    <source>
        <dbReference type="Google" id="ProtNLM"/>
    </source>
</evidence>
<sequence>MNESIGQKILSKDLENIVKKVASGKTLTSAERALVEKAYGASGDVKFAKTIVELSEILGVNRKTIDRWRKLKGSPKPCSDGRHNVAKWRDFVRKHDLKEPDSPEDDELKTRKLLAEVKQAEIKLKVMEGTYVPIEKVREVWLTHIGQVRNILESRFLNELPPILTTLDAIQIREKMQEVLDETYSALSVAADSIKEPVDVEES</sequence>
<dbReference type="RefSeq" id="WP_370397576.1">
    <property type="nucleotide sequence ID" value="NZ_JALBUT010000009.1"/>
</dbReference>
<comment type="caution">
    <text evidence="1">The sequence shown here is derived from an EMBL/GenBank/DDBJ whole genome shotgun (WGS) entry which is preliminary data.</text>
</comment>
<dbReference type="EMBL" id="JALBUT010000009">
    <property type="protein sequence ID" value="MDX8416123.1"/>
    <property type="molecule type" value="Genomic_DNA"/>
</dbReference>
<organism evidence="1 2">
    <name type="scientific">Intestinicryptomonas porci</name>
    <dbReference type="NCBI Taxonomy" id="2926320"/>
    <lineage>
        <taxon>Bacteria</taxon>
        <taxon>Pseudomonadati</taxon>
        <taxon>Verrucomicrobiota</taxon>
        <taxon>Opitutia</taxon>
        <taxon>Opitutales</taxon>
        <taxon>Intestinicryptomonaceae</taxon>
        <taxon>Intestinicryptomonas</taxon>
    </lineage>
</organism>
<evidence type="ECO:0000313" key="2">
    <source>
        <dbReference type="Proteomes" id="UP001275932"/>
    </source>
</evidence>
<gene>
    <name evidence="1" type="ORF">MOX91_08045</name>
</gene>
<dbReference type="Proteomes" id="UP001275932">
    <property type="component" value="Unassembled WGS sequence"/>
</dbReference>
<evidence type="ECO:0000313" key="1">
    <source>
        <dbReference type="EMBL" id="MDX8416123.1"/>
    </source>
</evidence>
<reference evidence="1 2" key="1">
    <citation type="submission" date="2022-03" db="EMBL/GenBank/DDBJ databases">
        <title>Novel taxa within the pig intestine.</title>
        <authorList>
            <person name="Wylensek D."/>
            <person name="Bishof K."/>
            <person name="Afrizal A."/>
            <person name="Clavel T."/>
        </authorList>
    </citation>
    <scope>NUCLEOTIDE SEQUENCE [LARGE SCALE GENOMIC DNA]</scope>
    <source>
        <strain evidence="1 2">CLA-KB-P66</strain>
    </source>
</reference>